<protein>
    <submittedName>
        <fullName evidence="2">DifB protein</fullName>
    </submittedName>
</protein>
<evidence type="ECO:0000313" key="2">
    <source>
        <dbReference type="EMBL" id="QDE71522.1"/>
    </source>
</evidence>
<dbReference type="InterPro" id="IPR058532">
    <property type="entry name" value="YjbR/MT2646/Rv2570-like"/>
</dbReference>
<feature type="compositionally biased region" description="Basic residues" evidence="1">
    <location>
        <begin position="138"/>
        <end position="147"/>
    </location>
</feature>
<dbReference type="RefSeq" id="WP_140800166.1">
    <property type="nucleotide sequence ID" value="NZ_CP017172.1"/>
</dbReference>
<dbReference type="InterPro" id="IPR038056">
    <property type="entry name" value="YjbR-like_sf"/>
</dbReference>
<evidence type="ECO:0000256" key="1">
    <source>
        <dbReference type="SAM" id="MobiDB-lite"/>
    </source>
</evidence>
<reference evidence="2 3" key="1">
    <citation type="journal article" date="2019" name="Science">
        <title>Social genes are selection hotspots in kin groups of a soil microbe.</title>
        <authorList>
            <person name="Wielgoss S."/>
            <person name="Wolfensberger R."/>
            <person name="Sun L."/>
            <person name="Fiegna F."/>
            <person name="Velicer G.J."/>
        </authorList>
    </citation>
    <scope>NUCLEOTIDE SEQUENCE [LARGE SCALE GENOMIC DNA]</scope>
    <source>
        <strain evidence="2 3">MC3.5.9c15</strain>
    </source>
</reference>
<sequence length="210" mass="21769">MSQTPSDNVDAKLKAAEDHLREVMLALPEVTEEFPWGHRTAKVKGKMFAILVLDNDGLGVTTKLPESNEAALTLPFTAPTGYGLGKSGWVSSRFKPGSEVPIGLLAQWIHESFRAVAPQKVLKALMAPGAAQAPKAKSSTRAKKPAAAKRAVAVKPAVAGKKPAPGKAAAGGKKSVAKRASAREGSAVRAGAKQTSTAKRGAAGSSRSKR</sequence>
<dbReference type="Gene3D" id="3.90.1150.30">
    <property type="match status" value="1"/>
</dbReference>
<organism evidence="2 3">
    <name type="scientific">Myxococcus xanthus</name>
    <dbReference type="NCBI Taxonomy" id="34"/>
    <lineage>
        <taxon>Bacteria</taxon>
        <taxon>Pseudomonadati</taxon>
        <taxon>Myxococcota</taxon>
        <taxon>Myxococcia</taxon>
        <taxon>Myxococcales</taxon>
        <taxon>Cystobacterineae</taxon>
        <taxon>Myxococcaceae</taxon>
        <taxon>Myxococcus</taxon>
    </lineage>
</organism>
<name>A0AAE6G5W7_MYXXA</name>
<accession>A0AAE6G5W7</accession>
<dbReference type="EMBL" id="CP017174">
    <property type="protein sequence ID" value="QDE71522.1"/>
    <property type="molecule type" value="Genomic_DNA"/>
</dbReference>
<feature type="region of interest" description="Disordered" evidence="1">
    <location>
        <begin position="129"/>
        <end position="210"/>
    </location>
</feature>
<dbReference type="Pfam" id="PF04237">
    <property type="entry name" value="YjbR"/>
    <property type="match status" value="1"/>
</dbReference>
<dbReference type="SUPFAM" id="SSF142906">
    <property type="entry name" value="YjbR-like"/>
    <property type="match status" value="1"/>
</dbReference>
<proteinExistence type="predicted"/>
<gene>
    <name evidence="2" type="ORF">BHS09_33570</name>
</gene>
<evidence type="ECO:0000313" key="3">
    <source>
        <dbReference type="Proteomes" id="UP000320179"/>
    </source>
</evidence>
<feature type="compositionally biased region" description="Low complexity" evidence="1">
    <location>
        <begin position="148"/>
        <end position="174"/>
    </location>
</feature>
<dbReference type="AlphaFoldDB" id="A0AAE6G5W7"/>
<dbReference type="Proteomes" id="UP000320179">
    <property type="component" value="Chromosome"/>
</dbReference>